<protein>
    <submittedName>
        <fullName evidence="2">Uncharacterized protein</fullName>
    </submittedName>
</protein>
<dbReference type="EMBL" id="KN831778">
    <property type="protein sequence ID" value="KIM42086.1"/>
    <property type="molecule type" value="Genomic_DNA"/>
</dbReference>
<proteinExistence type="predicted"/>
<reference evidence="2 3" key="1">
    <citation type="submission" date="2014-04" db="EMBL/GenBank/DDBJ databases">
        <authorList>
            <consortium name="DOE Joint Genome Institute"/>
            <person name="Kuo A."/>
            <person name="Gay G."/>
            <person name="Dore J."/>
            <person name="Kohler A."/>
            <person name="Nagy L.G."/>
            <person name="Floudas D."/>
            <person name="Copeland A."/>
            <person name="Barry K.W."/>
            <person name="Cichocki N."/>
            <person name="Veneault-Fourrey C."/>
            <person name="LaButti K."/>
            <person name="Lindquist E.A."/>
            <person name="Lipzen A."/>
            <person name="Lundell T."/>
            <person name="Morin E."/>
            <person name="Murat C."/>
            <person name="Sun H."/>
            <person name="Tunlid A."/>
            <person name="Henrissat B."/>
            <person name="Grigoriev I.V."/>
            <person name="Hibbett D.S."/>
            <person name="Martin F."/>
            <person name="Nordberg H.P."/>
            <person name="Cantor M.N."/>
            <person name="Hua S.X."/>
        </authorList>
    </citation>
    <scope>NUCLEOTIDE SEQUENCE [LARGE SCALE GENOMIC DNA]</scope>
    <source>
        <strain evidence="3">h7</strain>
    </source>
</reference>
<evidence type="ECO:0000256" key="1">
    <source>
        <dbReference type="SAM" id="MobiDB-lite"/>
    </source>
</evidence>
<feature type="compositionally biased region" description="Polar residues" evidence="1">
    <location>
        <begin position="77"/>
        <end position="89"/>
    </location>
</feature>
<feature type="region of interest" description="Disordered" evidence="1">
    <location>
        <begin position="77"/>
        <end position="100"/>
    </location>
</feature>
<feature type="region of interest" description="Disordered" evidence="1">
    <location>
        <begin position="177"/>
        <end position="196"/>
    </location>
</feature>
<dbReference type="HOGENOM" id="CLU_524829_0_0_1"/>
<name>A0A0C3CEQ5_HEBCY</name>
<keyword evidence="3" id="KW-1185">Reference proteome</keyword>
<reference evidence="3" key="2">
    <citation type="submission" date="2015-01" db="EMBL/GenBank/DDBJ databases">
        <title>Evolutionary Origins and Diversification of the Mycorrhizal Mutualists.</title>
        <authorList>
            <consortium name="DOE Joint Genome Institute"/>
            <consortium name="Mycorrhizal Genomics Consortium"/>
            <person name="Kohler A."/>
            <person name="Kuo A."/>
            <person name="Nagy L.G."/>
            <person name="Floudas D."/>
            <person name="Copeland A."/>
            <person name="Barry K.W."/>
            <person name="Cichocki N."/>
            <person name="Veneault-Fourrey C."/>
            <person name="LaButti K."/>
            <person name="Lindquist E.A."/>
            <person name="Lipzen A."/>
            <person name="Lundell T."/>
            <person name="Morin E."/>
            <person name="Murat C."/>
            <person name="Riley R."/>
            <person name="Ohm R."/>
            <person name="Sun H."/>
            <person name="Tunlid A."/>
            <person name="Henrissat B."/>
            <person name="Grigoriev I.V."/>
            <person name="Hibbett D.S."/>
            <person name="Martin F."/>
        </authorList>
    </citation>
    <scope>NUCLEOTIDE SEQUENCE [LARGE SCALE GENOMIC DNA]</scope>
    <source>
        <strain evidence="3">h7</strain>
    </source>
</reference>
<dbReference type="AlphaFoldDB" id="A0A0C3CEQ5"/>
<evidence type="ECO:0000313" key="2">
    <source>
        <dbReference type="EMBL" id="KIM42086.1"/>
    </source>
</evidence>
<dbReference type="Proteomes" id="UP000053424">
    <property type="component" value="Unassembled WGS sequence"/>
</dbReference>
<evidence type="ECO:0000313" key="3">
    <source>
        <dbReference type="Proteomes" id="UP000053424"/>
    </source>
</evidence>
<sequence length="519" mass="57138">MPADKPNRQLNPPHRQKPYGPRPIPRSNRRGFLGSLSDLLHFPAVPSASQMEPTYGQNQEYLEEHQAPMETDFAGQTANAEAGPSNHQNPLPAHYTPYGPLQTLRLDHHTLRIHWPRTTSNLETGPSHQQKSYRWISVNHLFPSNKSVSTPAVGQLSNTEAGPSSDQIPHHLGEYAAPTAGQLPNSQAGLSSHYPGDFAAPSQPLNVVEIPDCGDLDEDEGYYSFSNGVDNPAPIRRITKMVDNYLDEEVAVPIMEKGNFETVRDFRNALNGPASGLMVQNVGKAMKALKAVENTLAKKKQAVSFSKVLARDCEHLGLDTKSTPLSTTVVHQKVMGCLSNFLGIHLPHLNLSTTLRSAIHDTLTISDLAESIAQINRSNNDDKEAFSRKIIDQFTLAMHKVFKTLNLASYEIVELGIAFGDDPVNIVRDGFLTLLTGSTDYALFMQVGGDQMWLKDLCDTHKSNGVKELLEQLKVHNIRIFLIKAKSKDYSSPRALITCLPQVGVECIATMASTEWPGA</sequence>
<gene>
    <name evidence="2" type="ORF">M413DRAFT_26904</name>
</gene>
<feature type="compositionally biased region" description="Polar residues" evidence="1">
    <location>
        <begin position="149"/>
        <end position="167"/>
    </location>
</feature>
<feature type="region of interest" description="Disordered" evidence="1">
    <location>
        <begin position="149"/>
        <end position="172"/>
    </location>
</feature>
<feature type="region of interest" description="Disordered" evidence="1">
    <location>
        <begin position="1"/>
        <end position="32"/>
    </location>
</feature>
<organism evidence="2 3">
    <name type="scientific">Hebeloma cylindrosporum</name>
    <dbReference type="NCBI Taxonomy" id="76867"/>
    <lineage>
        <taxon>Eukaryota</taxon>
        <taxon>Fungi</taxon>
        <taxon>Dikarya</taxon>
        <taxon>Basidiomycota</taxon>
        <taxon>Agaricomycotina</taxon>
        <taxon>Agaricomycetes</taxon>
        <taxon>Agaricomycetidae</taxon>
        <taxon>Agaricales</taxon>
        <taxon>Agaricineae</taxon>
        <taxon>Hymenogastraceae</taxon>
        <taxon>Hebeloma</taxon>
    </lineage>
</organism>
<accession>A0A0C3CEQ5</accession>